<comment type="caution">
    <text evidence="2">The sequence shown here is derived from an EMBL/GenBank/DDBJ whole genome shotgun (WGS) entry which is preliminary data.</text>
</comment>
<proteinExistence type="predicted"/>
<protein>
    <submittedName>
        <fullName evidence="2">Uncharacterized protein</fullName>
    </submittedName>
</protein>
<gene>
    <name evidence="2" type="ORF">F2Q69_00034001</name>
</gene>
<dbReference type="EMBL" id="QGKX02000004">
    <property type="protein sequence ID" value="KAF3601217.1"/>
    <property type="molecule type" value="Genomic_DNA"/>
</dbReference>
<evidence type="ECO:0000313" key="2">
    <source>
        <dbReference type="EMBL" id="KAF3601217.1"/>
    </source>
</evidence>
<feature type="region of interest" description="Disordered" evidence="1">
    <location>
        <begin position="1"/>
        <end position="24"/>
    </location>
</feature>
<organism evidence="2 3">
    <name type="scientific">Brassica cretica</name>
    <name type="common">Mustard</name>
    <dbReference type="NCBI Taxonomy" id="69181"/>
    <lineage>
        <taxon>Eukaryota</taxon>
        <taxon>Viridiplantae</taxon>
        <taxon>Streptophyta</taxon>
        <taxon>Embryophyta</taxon>
        <taxon>Tracheophyta</taxon>
        <taxon>Spermatophyta</taxon>
        <taxon>Magnoliopsida</taxon>
        <taxon>eudicotyledons</taxon>
        <taxon>Gunneridae</taxon>
        <taxon>Pentapetalae</taxon>
        <taxon>rosids</taxon>
        <taxon>malvids</taxon>
        <taxon>Brassicales</taxon>
        <taxon>Brassicaceae</taxon>
        <taxon>Brassiceae</taxon>
        <taxon>Brassica</taxon>
    </lineage>
</organism>
<dbReference type="Proteomes" id="UP000712600">
    <property type="component" value="Unassembled WGS sequence"/>
</dbReference>
<reference evidence="2" key="1">
    <citation type="submission" date="2019-12" db="EMBL/GenBank/DDBJ databases">
        <title>Genome sequencing and annotation of Brassica cretica.</title>
        <authorList>
            <person name="Studholme D.J."/>
            <person name="Sarris P."/>
        </authorList>
    </citation>
    <scope>NUCLEOTIDE SEQUENCE</scope>
    <source>
        <strain evidence="2">PFS-109/04</strain>
        <tissue evidence="2">Leaf</tissue>
    </source>
</reference>
<evidence type="ECO:0000256" key="1">
    <source>
        <dbReference type="SAM" id="MobiDB-lite"/>
    </source>
</evidence>
<sequence length="69" mass="7443">MAGPGLADPASPIPRLKSPSGRSAVPQTVLRLWPLWTRAVLMQVPASIYSMWSAVNLMVVNGTIMLVKL</sequence>
<dbReference type="AlphaFoldDB" id="A0A8S9SKG4"/>
<name>A0A8S9SKG4_BRACR</name>
<evidence type="ECO:0000313" key="3">
    <source>
        <dbReference type="Proteomes" id="UP000712600"/>
    </source>
</evidence>
<accession>A0A8S9SKG4</accession>